<reference evidence="1" key="1">
    <citation type="submission" date="2020-06" db="EMBL/GenBank/DDBJ databases">
        <title>Unique genomic features of the anaerobic methanotrophic archaea.</title>
        <authorList>
            <person name="Chadwick G.L."/>
            <person name="Skennerton C.T."/>
            <person name="Laso-Perez R."/>
            <person name="Leu A.O."/>
            <person name="Speth D.R."/>
            <person name="Yu H."/>
            <person name="Morgan-Lang C."/>
            <person name="Hatzenpichler R."/>
            <person name="Goudeau D."/>
            <person name="Malmstrom R."/>
            <person name="Brazelton W.J."/>
            <person name="Woyke T."/>
            <person name="Hallam S.J."/>
            <person name="Tyson G.W."/>
            <person name="Wegener G."/>
            <person name="Boetius A."/>
            <person name="Orphan V."/>
        </authorList>
    </citation>
    <scope>NUCLEOTIDE SEQUENCE</scope>
</reference>
<evidence type="ECO:0000313" key="1">
    <source>
        <dbReference type="EMBL" id="QNO46976.1"/>
    </source>
</evidence>
<proteinExistence type="predicted"/>
<dbReference type="AlphaFoldDB" id="A0A7G9YG42"/>
<dbReference type="EMBL" id="MT631236">
    <property type="protein sequence ID" value="QNO46976.1"/>
    <property type="molecule type" value="Genomic_DNA"/>
</dbReference>
<sequence>MGRAKLVVEPDRSATGRLCPRDPGCTVFCASERDCTARRLQDHDRIEGSDLVVTINVCCRIPAAAYRELKCDRGVGGGDESARARLRLLQLGMPLL</sequence>
<accession>A0A7G9YG42</accession>
<name>A0A7G9YG42_9EURY</name>
<gene>
    <name evidence="1" type="ORF">CLAIAILK_00038</name>
</gene>
<protein>
    <submittedName>
        <fullName evidence="1">Uncharacterized protein</fullName>
    </submittedName>
</protein>
<organism evidence="1">
    <name type="scientific">Candidatus Methanogaster sp. ANME-2c ERB4</name>
    <dbReference type="NCBI Taxonomy" id="2759911"/>
    <lineage>
        <taxon>Archaea</taxon>
        <taxon>Methanobacteriati</taxon>
        <taxon>Methanobacteriota</taxon>
        <taxon>Stenosarchaea group</taxon>
        <taxon>Methanomicrobia</taxon>
        <taxon>Methanosarcinales</taxon>
        <taxon>ANME-2 cluster</taxon>
        <taxon>Candidatus Methanogasteraceae</taxon>
        <taxon>Candidatus Methanogaster</taxon>
    </lineage>
</organism>